<dbReference type="CDD" id="cd00093">
    <property type="entry name" value="HTH_XRE"/>
    <property type="match status" value="1"/>
</dbReference>
<dbReference type="AlphaFoldDB" id="L0W7R4"/>
<evidence type="ECO:0000256" key="1">
    <source>
        <dbReference type="ARBA" id="ARBA00023125"/>
    </source>
</evidence>
<reference evidence="3 4" key="1">
    <citation type="journal article" date="2012" name="J. Bacteriol.">
        <title>Genome Sequence of the Alkane-Degrading Bacterium Alcanivorax hongdengensis Type Strain A-11-3.</title>
        <authorList>
            <person name="Lai Q."/>
            <person name="Shao Z."/>
        </authorList>
    </citation>
    <scope>NUCLEOTIDE SEQUENCE [LARGE SCALE GENOMIC DNA]</scope>
    <source>
        <strain evidence="3 4">A-11-3</strain>
    </source>
</reference>
<dbReference type="OrthoDB" id="9813152at2"/>
<dbReference type="eggNOG" id="COG1396">
    <property type="taxonomic scope" value="Bacteria"/>
</dbReference>
<accession>L0W7R4</accession>
<keyword evidence="1 3" id="KW-0238">DNA-binding</keyword>
<evidence type="ECO:0000313" key="3">
    <source>
        <dbReference type="EMBL" id="EKF72926.1"/>
    </source>
</evidence>
<dbReference type="Proteomes" id="UP000010164">
    <property type="component" value="Unassembled WGS sequence"/>
</dbReference>
<dbReference type="PANTHER" id="PTHR46797:SF1">
    <property type="entry name" value="METHYLPHOSPHONATE SYNTHASE"/>
    <property type="match status" value="1"/>
</dbReference>
<dbReference type="PANTHER" id="PTHR46797">
    <property type="entry name" value="HTH-TYPE TRANSCRIPTIONAL REGULATOR"/>
    <property type="match status" value="1"/>
</dbReference>
<dbReference type="GO" id="GO:0005829">
    <property type="term" value="C:cytosol"/>
    <property type="evidence" value="ECO:0007669"/>
    <property type="project" value="TreeGrafter"/>
</dbReference>
<dbReference type="PROSITE" id="PS50943">
    <property type="entry name" value="HTH_CROC1"/>
    <property type="match status" value="1"/>
</dbReference>
<feature type="domain" description="HTH cro/C1-type" evidence="2">
    <location>
        <begin position="9"/>
        <end position="64"/>
    </location>
</feature>
<dbReference type="SUPFAM" id="SSF47413">
    <property type="entry name" value="lambda repressor-like DNA-binding domains"/>
    <property type="match status" value="1"/>
</dbReference>
<dbReference type="InterPro" id="IPR010982">
    <property type="entry name" value="Lambda_DNA-bd_dom_sf"/>
</dbReference>
<comment type="caution">
    <text evidence="3">The sequence shown here is derived from an EMBL/GenBank/DDBJ whole genome shotgun (WGS) entry which is preliminary data.</text>
</comment>
<organism evidence="3 4">
    <name type="scientific">Alcanivorax hongdengensis A-11-3</name>
    <dbReference type="NCBI Taxonomy" id="1177179"/>
    <lineage>
        <taxon>Bacteria</taxon>
        <taxon>Pseudomonadati</taxon>
        <taxon>Pseudomonadota</taxon>
        <taxon>Gammaproteobacteria</taxon>
        <taxon>Oceanospirillales</taxon>
        <taxon>Alcanivoracaceae</taxon>
        <taxon>Alcanivorax</taxon>
    </lineage>
</organism>
<proteinExistence type="predicted"/>
<protein>
    <submittedName>
        <fullName evidence="3">Helix-hairpin-helix DNA-binding motif-containing protein</fullName>
    </submittedName>
</protein>
<dbReference type="RefSeq" id="WP_008930421.1">
    <property type="nucleotide sequence ID" value="NZ_AMRJ01000043.1"/>
</dbReference>
<dbReference type="STRING" id="1177179.A11A3_16280"/>
<keyword evidence="4" id="KW-1185">Reference proteome</keyword>
<dbReference type="PATRIC" id="fig|1177179.3.peg.3205"/>
<dbReference type="EMBL" id="AMRJ01000043">
    <property type="protein sequence ID" value="EKF72926.1"/>
    <property type="molecule type" value="Genomic_DNA"/>
</dbReference>
<dbReference type="GO" id="GO:0003700">
    <property type="term" value="F:DNA-binding transcription factor activity"/>
    <property type="evidence" value="ECO:0007669"/>
    <property type="project" value="TreeGrafter"/>
</dbReference>
<gene>
    <name evidence="3" type="ORF">A11A3_16280</name>
</gene>
<dbReference type="Pfam" id="PF01381">
    <property type="entry name" value="HTH_3"/>
    <property type="match status" value="1"/>
</dbReference>
<sequence>MASPLGEKIRARRTELKMSLDALAVQTGSSKSYLWELENRDNPKPSAEKLSRIAEALKVTLEFLWNAEDESPDEAVKDEAFFRQYQKLPSAEKKRLQRMLDAWDDDE</sequence>
<evidence type="ECO:0000313" key="4">
    <source>
        <dbReference type="Proteomes" id="UP000010164"/>
    </source>
</evidence>
<dbReference type="Gene3D" id="1.10.260.40">
    <property type="entry name" value="lambda repressor-like DNA-binding domains"/>
    <property type="match status" value="1"/>
</dbReference>
<dbReference type="InterPro" id="IPR001387">
    <property type="entry name" value="Cro/C1-type_HTH"/>
</dbReference>
<evidence type="ECO:0000259" key="2">
    <source>
        <dbReference type="PROSITE" id="PS50943"/>
    </source>
</evidence>
<dbReference type="GO" id="GO:0003677">
    <property type="term" value="F:DNA binding"/>
    <property type="evidence" value="ECO:0007669"/>
    <property type="project" value="UniProtKB-KW"/>
</dbReference>
<name>L0W7R4_9GAMM</name>
<dbReference type="SMART" id="SM00530">
    <property type="entry name" value="HTH_XRE"/>
    <property type="match status" value="1"/>
</dbReference>
<dbReference type="InterPro" id="IPR050807">
    <property type="entry name" value="TransReg_Diox_bact_type"/>
</dbReference>